<evidence type="ECO:0000313" key="2">
    <source>
        <dbReference type="EMBL" id="KAA0051618.1"/>
    </source>
</evidence>
<evidence type="ECO:0000313" key="4">
    <source>
        <dbReference type="Proteomes" id="UP000321393"/>
    </source>
</evidence>
<organism evidence="2 4">
    <name type="scientific">Cucumis melo var. makuwa</name>
    <name type="common">Oriental melon</name>
    <dbReference type="NCBI Taxonomy" id="1194695"/>
    <lineage>
        <taxon>Eukaryota</taxon>
        <taxon>Viridiplantae</taxon>
        <taxon>Streptophyta</taxon>
        <taxon>Embryophyta</taxon>
        <taxon>Tracheophyta</taxon>
        <taxon>Spermatophyta</taxon>
        <taxon>Magnoliopsida</taxon>
        <taxon>eudicotyledons</taxon>
        <taxon>Gunneridae</taxon>
        <taxon>Pentapetalae</taxon>
        <taxon>rosids</taxon>
        <taxon>fabids</taxon>
        <taxon>Cucurbitales</taxon>
        <taxon>Cucurbitaceae</taxon>
        <taxon>Benincaseae</taxon>
        <taxon>Cucumis</taxon>
    </lineage>
</organism>
<feature type="region of interest" description="Disordered" evidence="1">
    <location>
        <begin position="82"/>
        <end position="132"/>
    </location>
</feature>
<dbReference type="Proteomes" id="UP000321947">
    <property type="component" value="Unassembled WGS sequence"/>
</dbReference>
<dbReference type="AlphaFoldDB" id="A0A5A7U8L9"/>
<name>A0A5A7U8L9_CUCMM</name>
<dbReference type="Proteomes" id="UP000321393">
    <property type="component" value="Unassembled WGS sequence"/>
</dbReference>
<evidence type="ECO:0000313" key="5">
    <source>
        <dbReference type="Proteomes" id="UP000321947"/>
    </source>
</evidence>
<proteinExistence type="predicted"/>
<reference evidence="4 5" key="1">
    <citation type="submission" date="2019-08" db="EMBL/GenBank/DDBJ databases">
        <title>Draft genome sequences of two oriental melons (Cucumis melo L. var makuwa).</title>
        <authorList>
            <person name="Kwon S.-Y."/>
        </authorList>
    </citation>
    <scope>NUCLEOTIDE SEQUENCE [LARGE SCALE GENOMIC DNA]</scope>
    <source>
        <strain evidence="5">cv. Chang Bougi</strain>
        <strain evidence="4">cv. SW 3</strain>
        <tissue evidence="2">Leaf</tissue>
    </source>
</reference>
<evidence type="ECO:0000313" key="3">
    <source>
        <dbReference type="EMBL" id="TYK30792.1"/>
    </source>
</evidence>
<dbReference type="EMBL" id="SSTD01000220">
    <property type="protein sequence ID" value="TYK30792.1"/>
    <property type="molecule type" value="Genomic_DNA"/>
</dbReference>
<evidence type="ECO:0000256" key="1">
    <source>
        <dbReference type="SAM" id="MobiDB-lite"/>
    </source>
</evidence>
<evidence type="ECO:0008006" key="6">
    <source>
        <dbReference type="Google" id="ProtNLM"/>
    </source>
</evidence>
<accession>A0A5A7U8L9</accession>
<dbReference type="EMBL" id="SSTE01011259">
    <property type="protein sequence ID" value="KAA0051618.1"/>
    <property type="molecule type" value="Genomic_DNA"/>
</dbReference>
<comment type="caution">
    <text evidence="2">The sequence shown here is derived from an EMBL/GenBank/DDBJ whole genome shotgun (WGS) entry which is preliminary data.</text>
</comment>
<gene>
    <name evidence="3" type="ORF">E5676_scaffold267G00140</name>
    <name evidence="2" type="ORF">E6C27_scaffold174G001680</name>
</gene>
<protein>
    <recommendedName>
        <fullName evidence="6">Envelope-like protein</fullName>
    </recommendedName>
</protein>
<sequence>MHDKHIASSVAEDVKTELIVSMPHVSKRDSDERDDVPLARLLKKDLFSIVKPTIVDVPVIYAHSDESSSSEDIFYERLFTSRRSTQPVPDPDPVDHSTDNMGENVADPIDENPDANADDHVEPIDNSAPTDVVPNRRIADEVNVSIKHHSCLNVMDLIVKTGLFKIISNVGLFYPQLIKEFIVNLLSDFNNSSSPDYQTMHIRGLKLKISPAVIKRFLRNIVESNSTPSQPSNEVLAFVLSGGTLSV</sequence>